<feature type="region of interest" description="Disordered" evidence="2">
    <location>
        <begin position="132"/>
        <end position="155"/>
    </location>
</feature>
<dbReference type="AlphaFoldDB" id="A0A1F6T3A2"/>
<evidence type="ECO:0000256" key="2">
    <source>
        <dbReference type="SAM" id="MobiDB-lite"/>
    </source>
</evidence>
<dbReference type="Pfam" id="PF01436">
    <property type="entry name" value="NHL"/>
    <property type="match status" value="1"/>
</dbReference>
<feature type="non-terminal residue" evidence="4">
    <location>
        <position position="233"/>
    </location>
</feature>
<keyword evidence="1" id="KW-0677">Repeat</keyword>
<evidence type="ECO:0000256" key="1">
    <source>
        <dbReference type="ARBA" id="ARBA00022737"/>
    </source>
</evidence>
<accession>A0A1F6T3A2</accession>
<name>A0A1F6T3A2_9PROT</name>
<dbReference type="Proteomes" id="UP000179334">
    <property type="component" value="Unassembled WGS sequence"/>
</dbReference>
<dbReference type="Gene3D" id="2.40.10.500">
    <property type="match status" value="1"/>
</dbReference>
<protein>
    <recommendedName>
        <fullName evidence="6">SMP-30/Gluconolactonase/LRE-like region domain-containing protein</fullName>
    </recommendedName>
</protein>
<comment type="caution">
    <text evidence="4">The sequence shown here is derived from an EMBL/GenBank/DDBJ whole genome shotgun (WGS) entry which is preliminary data.</text>
</comment>
<gene>
    <name evidence="4" type="ORF">A2V91_02685</name>
</gene>
<feature type="signal peptide" evidence="3">
    <location>
        <begin position="1"/>
        <end position="31"/>
    </location>
</feature>
<reference evidence="4 5" key="1">
    <citation type="journal article" date="2016" name="Nat. Commun.">
        <title>Thousands of microbial genomes shed light on interconnected biogeochemical processes in an aquifer system.</title>
        <authorList>
            <person name="Anantharaman K."/>
            <person name="Brown C.T."/>
            <person name="Hug L.A."/>
            <person name="Sharon I."/>
            <person name="Castelle C.J."/>
            <person name="Probst A.J."/>
            <person name="Thomas B.C."/>
            <person name="Singh A."/>
            <person name="Wilkins M.J."/>
            <person name="Karaoz U."/>
            <person name="Brodie E.L."/>
            <person name="Williams K.H."/>
            <person name="Hubbard S.S."/>
            <person name="Banfield J.F."/>
        </authorList>
    </citation>
    <scope>NUCLEOTIDE SEQUENCE [LARGE SCALE GENOMIC DNA]</scope>
</reference>
<keyword evidence="3" id="KW-0732">Signal</keyword>
<sequence length="233" mass="24278">MTAAAAGRAVAAWVGVLGCAASLMLATSAGGTETVPALQPGKGWRHSVFLANVTAVDNLALAPDGTMYATQELAHGEGRVVRIQNNRAEPIATGLNRPDGLLLRGKYLYVTEEVAEGRVLKIELASDKTATAPTQMAGRASETSRTSVSARGPRLDPIGEPQVLATLHNPEGVDILRNGNLVLSEDSVNGRLVQLHKNGTVETIIAGLNRPEGIAVAKDGTIYIAETGTGRVL</sequence>
<dbReference type="InterPro" id="IPR011042">
    <property type="entry name" value="6-blade_b-propeller_TolB-like"/>
</dbReference>
<dbReference type="Gene3D" id="2.120.10.30">
    <property type="entry name" value="TolB, C-terminal domain"/>
    <property type="match status" value="1"/>
</dbReference>
<evidence type="ECO:0000256" key="3">
    <source>
        <dbReference type="SAM" id="SignalP"/>
    </source>
</evidence>
<proteinExistence type="predicted"/>
<dbReference type="EMBL" id="MFSR01000040">
    <property type="protein sequence ID" value="OGI39642.1"/>
    <property type="molecule type" value="Genomic_DNA"/>
</dbReference>
<evidence type="ECO:0008006" key="6">
    <source>
        <dbReference type="Google" id="ProtNLM"/>
    </source>
</evidence>
<organism evidence="4 5">
    <name type="scientific">Candidatus Muproteobacteria bacterium RBG_16_64_10</name>
    <dbReference type="NCBI Taxonomy" id="1817757"/>
    <lineage>
        <taxon>Bacteria</taxon>
        <taxon>Pseudomonadati</taxon>
        <taxon>Pseudomonadota</taxon>
        <taxon>Candidatus Muproteobacteria</taxon>
    </lineage>
</organism>
<evidence type="ECO:0000313" key="4">
    <source>
        <dbReference type="EMBL" id="OGI39642.1"/>
    </source>
</evidence>
<feature type="chain" id="PRO_5009225474" description="SMP-30/Gluconolactonase/LRE-like region domain-containing protein" evidence="3">
    <location>
        <begin position="32"/>
        <end position="233"/>
    </location>
</feature>
<dbReference type="InterPro" id="IPR001258">
    <property type="entry name" value="NHL_repeat"/>
</dbReference>
<dbReference type="SUPFAM" id="SSF101898">
    <property type="entry name" value="NHL repeat"/>
    <property type="match status" value="1"/>
</dbReference>
<evidence type="ECO:0000313" key="5">
    <source>
        <dbReference type="Proteomes" id="UP000179334"/>
    </source>
</evidence>